<protein>
    <submittedName>
        <fullName evidence="5">Coenzyme F420 hydrogenase/dehydrogenase, beta subunit C-terminal domain</fullName>
    </submittedName>
</protein>
<keyword evidence="3" id="KW-0411">Iron-sulfur</keyword>
<evidence type="ECO:0000256" key="2">
    <source>
        <dbReference type="ARBA" id="ARBA00023004"/>
    </source>
</evidence>
<dbReference type="EMBL" id="CP061336">
    <property type="protein sequence ID" value="QNU67495.1"/>
    <property type="molecule type" value="Genomic_DNA"/>
</dbReference>
<dbReference type="InterPro" id="IPR052977">
    <property type="entry name" value="Polyferredoxin-like_ET"/>
</dbReference>
<dbReference type="SUPFAM" id="SSF54862">
    <property type="entry name" value="4Fe-4S ferredoxins"/>
    <property type="match status" value="1"/>
</dbReference>
<dbReference type="GO" id="GO:0046872">
    <property type="term" value="F:metal ion binding"/>
    <property type="evidence" value="ECO:0007669"/>
    <property type="project" value="UniProtKB-KW"/>
</dbReference>
<dbReference type="AlphaFoldDB" id="A0A4U7JHS2"/>
<dbReference type="InterPro" id="IPR007525">
    <property type="entry name" value="FrhB_FdhB_C"/>
</dbReference>
<reference evidence="5 6" key="1">
    <citation type="submission" date="2020-09" db="EMBL/GenBank/DDBJ databases">
        <title>Characterization and genome sequencing of Ruminiclostridium sp. nov. MA18.</title>
        <authorList>
            <person name="Rettenmaier R."/>
            <person name="Kowollik M.-L."/>
            <person name="Liebl W."/>
            <person name="Zverlov V."/>
        </authorList>
    </citation>
    <scope>NUCLEOTIDE SEQUENCE [LARGE SCALE GENOMIC DNA]</scope>
    <source>
        <strain evidence="5 6">MA18</strain>
    </source>
</reference>
<proteinExistence type="predicted"/>
<dbReference type="PANTHER" id="PTHR43193">
    <property type="match status" value="1"/>
</dbReference>
<name>A0A4U7JHS2_9FIRM</name>
<evidence type="ECO:0000256" key="3">
    <source>
        <dbReference type="ARBA" id="ARBA00023014"/>
    </source>
</evidence>
<evidence type="ECO:0000256" key="1">
    <source>
        <dbReference type="ARBA" id="ARBA00022723"/>
    </source>
</evidence>
<keyword evidence="6" id="KW-1185">Reference proteome</keyword>
<dbReference type="KEGG" id="rher:EHE19_002930"/>
<dbReference type="RefSeq" id="WP_137697536.1">
    <property type="nucleotide sequence ID" value="NZ_CP061336.1"/>
</dbReference>
<dbReference type="PROSITE" id="PS51379">
    <property type="entry name" value="4FE4S_FER_2"/>
    <property type="match status" value="2"/>
</dbReference>
<dbReference type="Gene3D" id="3.30.70.20">
    <property type="match status" value="1"/>
</dbReference>
<dbReference type="InterPro" id="IPR017896">
    <property type="entry name" value="4Fe4S_Fe-S-bd"/>
</dbReference>
<gene>
    <name evidence="5" type="ORF">EHE19_002930</name>
</gene>
<sequence length="398" mass="45271">MIKITEKQNCTGCHACSNICPKQCIIMEADKEGFLYPKVDLDRCVDCGLCEKICPVLANIKVDNEPRAYACNNKNEQIRLESSSGGIFTLITEQIINDGGVVFGVSLNKDLTVLHSYVETKEQLKAFRGSKYVQSKIGETYKTAEHFLKQSRKVLFSGTPCQIEGLKAYLQKDYDNLFCIDIICHGVPSPKVWEKYLSYQEKREGAKAEGANFRHKNKGWNKFSMALEFDNGNEYIQTLDKDLYMKAFLKDTCLRPSCHKCSFKTLHRKSDITLADFWGINKVLPKMDDDKGTSLILINSERGRTMFDSLQDSILFEEVDLNKAVSYNPAAFRSAILNPNREGFFRDLDNLSFDKLVDKYCSESMTVLVKRKTKSVVIAILKKTRLLNLAKKVLKCVD</sequence>
<feature type="domain" description="4Fe-4S ferredoxin-type" evidence="4">
    <location>
        <begin position="1"/>
        <end position="30"/>
    </location>
</feature>
<evidence type="ECO:0000259" key="4">
    <source>
        <dbReference type="PROSITE" id="PS51379"/>
    </source>
</evidence>
<evidence type="ECO:0000313" key="6">
    <source>
        <dbReference type="Proteomes" id="UP000306409"/>
    </source>
</evidence>
<dbReference type="InterPro" id="IPR017900">
    <property type="entry name" value="4Fe4S_Fe_S_CS"/>
</dbReference>
<dbReference type="OrthoDB" id="430408at2"/>
<feature type="domain" description="4Fe-4S ferredoxin-type" evidence="4">
    <location>
        <begin position="35"/>
        <end position="65"/>
    </location>
</feature>
<accession>A0A4U7JHS2</accession>
<dbReference type="Pfam" id="PF04432">
    <property type="entry name" value="FrhB_FdhB_C"/>
    <property type="match status" value="1"/>
</dbReference>
<dbReference type="PROSITE" id="PS00198">
    <property type="entry name" value="4FE4S_FER_1"/>
    <property type="match status" value="1"/>
</dbReference>
<keyword evidence="1" id="KW-0479">Metal-binding</keyword>
<dbReference type="Proteomes" id="UP000306409">
    <property type="component" value="Chromosome"/>
</dbReference>
<keyword evidence="2" id="KW-0408">Iron</keyword>
<evidence type="ECO:0000313" key="5">
    <source>
        <dbReference type="EMBL" id="QNU67495.1"/>
    </source>
</evidence>
<dbReference type="GO" id="GO:0051536">
    <property type="term" value="F:iron-sulfur cluster binding"/>
    <property type="evidence" value="ECO:0007669"/>
    <property type="project" value="UniProtKB-KW"/>
</dbReference>
<dbReference type="Pfam" id="PF12838">
    <property type="entry name" value="Fer4_7"/>
    <property type="match status" value="1"/>
</dbReference>
<organism evidence="5 6">
    <name type="scientific">Ruminiclostridium herbifermentans</name>
    <dbReference type="NCBI Taxonomy" id="2488810"/>
    <lineage>
        <taxon>Bacteria</taxon>
        <taxon>Bacillati</taxon>
        <taxon>Bacillota</taxon>
        <taxon>Clostridia</taxon>
        <taxon>Eubacteriales</taxon>
        <taxon>Oscillospiraceae</taxon>
        <taxon>Ruminiclostridium</taxon>
    </lineage>
</organism>
<dbReference type="PANTHER" id="PTHR43193:SF2">
    <property type="entry name" value="POLYFERREDOXIN PROTEIN FWDF"/>
    <property type="match status" value="1"/>
</dbReference>